<organism evidence="3">
    <name type="scientific">Menopon gallinae</name>
    <name type="common">poultry shaft louse</name>
    <dbReference type="NCBI Taxonomy" id="328185"/>
    <lineage>
        <taxon>Eukaryota</taxon>
        <taxon>Metazoa</taxon>
        <taxon>Ecdysozoa</taxon>
        <taxon>Arthropoda</taxon>
        <taxon>Hexapoda</taxon>
        <taxon>Insecta</taxon>
        <taxon>Pterygota</taxon>
        <taxon>Neoptera</taxon>
        <taxon>Paraneoptera</taxon>
        <taxon>Psocodea</taxon>
        <taxon>Troctomorpha</taxon>
        <taxon>Phthiraptera</taxon>
        <taxon>Amblycera</taxon>
        <taxon>Menoponidae</taxon>
        <taxon>Menopon</taxon>
    </lineage>
</organism>
<dbReference type="PANTHER" id="PTHR12429:SF8">
    <property type="entry name" value="NEURALIZED-LIKE PROTEIN 2"/>
    <property type="match status" value="1"/>
</dbReference>
<evidence type="ECO:0000259" key="1">
    <source>
        <dbReference type="PROSITE" id="PS50225"/>
    </source>
</evidence>
<name>A0AAW2IDN0_9NEOP</name>
<evidence type="ECO:0008006" key="4">
    <source>
        <dbReference type="Google" id="ProtNLM"/>
    </source>
</evidence>
<protein>
    <recommendedName>
        <fullName evidence="4">Neuralized-like protein 2</fullName>
    </recommendedName>
</protein>
<dbReference type="FunFam" id="2.60.120.920:FF:000074">
    <property type="entry name" value="Neuralized protein 2"/>
    <property type="match status" value="1"/>
</dbReference>
<dbReference type="EMBL" id="JARGDH010000001">
    <property type="protein sequence ID" value="KAL0279610.1"/>
    <property type="molecule type" value="Genomic_DNA"/>
</dbReference>
<dbReference type="GO" id="GO:0035556">
    <property type="term" value="P:intracellular signal transduction"/>
    <property type="evidence" value="ECO:0007669"/>
    <property type="project" value="InterPro"/>
</dbReference>
<evidence type="ECO:0000313" key="3">
    <source>
        <dbReference type="EMBL" id="KAL0279610.1"/>
    </source>
</evidence>
<comment type="caution">
    <text evidence="3">The sequence shown here is derived from an EMBL/GenBank/DDBJ whole genome shotgun (WGS) entry which is preliminary data.</text>
</comment>
<dbReference type="InterPro" id="IPR036036">
    <property type="entry name" value="SOCS_box-like_dom_sf"/>
</dbReference>
<gene>
    <name evidence="3" type="ORF">PYX00_001128</name>
</gene>
<feature type="domain" description="SOCS box" evidence="1">
    <location>
        <begin position="222"/>
        <end position="261"/>
    </location>
</feature>
<dbReference type="AlphaFoldDB" id="A0AAW2IDN0"/>
<dbReference type="Gene3D" id="1.10.750.20">
    <property type="entry name" value="SOCS box"/>
    <property type="match status" value="1"/>
</dbReference>
<dbReference type="SUPFAM" id="SSF158235">
    <property type="entry name" value="SOCS box-like"/>
    <property type="match status" value="1"/>
</dbReference>
<dbReference type="InterPro" id="IPR043136">
    <property type="entry name" value="B30.2/SPRY_sf"/>
</dbReference>
<dbReference type="InterPro" id="IPR001496">
    <property type="entry name" value="SOCS_box"/>
</dbReference>
<sequence length="263" mass="29156">MKKREVKVIGVSTKFHKYHGSNIILSDDNTVAYRKASYANALTFSEKPLKPGEIFLLEIEMTEIGWTGDMRIGLTQLNPYEAEAASLTLPQFAIPDLSIMKSSWIYAITQSQILNRPNSSSSSTGNKKSIQTCHGSVPFSSLQPTISDINPEILPTDVGSKIVPRNERSGEKKVAELHFIINGEDQGAFANDIPFTEGPLYVVIDVYGCTKQVRIVQVTYGVASLQSRCREAILNHIKESSVAKLPLPKPLKEYLLNNVRQMS</sequence>
<accession>A0AAW2IDN0</accession>
<dbReference type="SMART" id="SM00588">
    <property type="entry name" value="NEUZ"/>
    <property type="match status" value="1"/>
</dbReference>
<dbReference type="Pfam" id="PF07525">
    <property type="entry name" value="SOCS_box"/>
    <property type="match status" value="1"/>
</dbReference>
<proteinExistence type="predicted"/>
<evidence type="ECO:0000259" key="2">
    <source>
        <dbReference type="PROSITE" id="PS51065"/>
    </source>
</evidence>
<dbReference type="InterPro" id="IPR037962">
    <property type="entry name" value="Neuralized"/>
</dbReference>
<dbReference type="PROSITE" id="PS51065">
    <property type="entry name" value="NHR"/>
    <property type="match status" value="1"/>
</dbReference>
<dbReference type="CDD" id="cd12887">
    <property type="entry name" value="SPRY_NHR_like"/>
    <property type="match status" value="1"/>
</dbReference>
<dbReference type="CDD" id="cd03717">
    <property type="entry name" value="SOCS_SOCS_like"/>
    <property type="match status" value="1"/>
</dbReference>
<dbReference type="PANTHER" id="PTHR12429">
    <property type="entry name" value="NEURALIZED"/>
    <property type="match status" value="1"/>
</dbReference>
<dbReference type="Gene3D" id="2.60.120.920">
    <property type="match status" value="1"/>
</dbReference>
<dbReference type="SMART" id="SM00969">
    <property type="entry name" value="SOCS_box"/>
    <property type="match status" value="1"/>
</dbReference>
<feature type="domain" description="NHR" evidence="2">
    <location>
        <begin position="12"/>
        <end position="218"/>
    </location>
</feature>
<dbReference type="PROSITE" id="PS50225">
    <property type="entry name" value="SOCS"/>
    <property type="match status" value="1"/>
</dbReference>
<dbReference type="InterPro" id="IPR006573">
    <property type="entry name" value="NHR_dom"/>
</dbReference>
<reference evidence="3" key="1">
    <citation type="journal article" date="2024" name="Gigascience">
        <title>Chromosome-level genome of the poultry shaft louse Menopon gallinae provides insight into the host-switching and adaptive evolution of parasitic lice.</title>
        <authorList>
            <person name="Xu Y."/>
            <person name="Ma L."/>
            <person name="Liu S."/>
            <person name="Liang Y."/>
            <person name="Liu Q."/>
            <person name="He Z."/>
            <person name="Tian L."/>
            <person name="Duan Y."/>
            <person name="Cai W."/>
            <person name="Li H."/>
            <person name="Song F."/>
        </authorList>
    </citation>
    <scope>NUCLEOTIDE SEQUENCE</scope>
    <source>
        <strain evidence="3">Cailab_2023a</strain>
    </source>
</reference>
<dbReference type="GO" id="GO:0061630">
    <property type="term" value="F:ubiquitin protein ligase activity"/>
    <property type="evidence" value="ECO:0007669"/>
    <property type="project" value="TreeGrafter"/>
</dbReference>
<dbReference type="Pfam" id="PF07177">
    <property type="entry name" value="Neuralized"/>
    <property type="match status" value="1"/>
</dbReference>